<dbReference type="AlphaFoldDB" id="A0A1Y6FSC3"/>
<evidence type="ECO:0000313" key="1">
    <source>
        <dbReference type="EMBL" id="SMQ76341.1"/>
    </source>
</evidence>
<evidence type="ECO:0008006" key="3">
    <source>
        <dbReference type="Google" id="ProtNLM"/>
    </source>
</evidence>
<sequence>MNASRFDDWSDVVAFVCALPDVEMAPFYGTPCPKVNGKAFMSPGREAGSFHVMCPIEEKELLLETDPGIFWQTPHYEGWPGLLVRFAPADPGRVADVIRRAWWDRAKKAQRAAFGPRP</sequence>
<name>A0A1Y6FSC3_9SPHN</name>
<gene>
    <name evidence="1" type="ORF">SAMN06295984_1782</name>
</gene>
<keyword evidence="2" id="KW-1185">Reference proteome</keyword>
<protein>
    <recommendedName>
        <fullName evidence="3">MmcQ/YjbR family DNA-binding protein</fullName>
    </recommendedName>
</protein>
<dbReference type="InterPro" id="IPR058532">
    <property type="entry name" value="YjbR/MT2646/Rv2570-like"/>
</dbReference>
<dbReference type="RefSeq" id="WP_242664804.1">
    <property type="nucleotide sequence ID" value="NZ_FXWL01000002.1"/>
</dbReference>
<organism evidence="1 2">
    <name type="scientific">Sphingopyxis terrae subsp. ummariensis</name>
    <dbReference type="NCBI Taxonomy" id="429001"/>
    <lineage>
        <taxon>Bacteria</taxon>
        <taxon>Pseudomonadati</taxon>
        <taxon>Pseudomonadota</taxon>
        <taxon>Alphaproteobacteria</taxon>
        <taxon>Sphingomonadales</taxon>
        <taxon>Sphingomonadaceae</taxon>
        <taxon>Sphingopyxis</taxon>
    </lineage>
</organism>
<dbReference type="Pfam" id="PF04237">
    <property type="entry name" value="YjbR"/>
    <property type="match status" value="1"/>
</dbReference>
<reference evidence="2" key="1">
    <citation type="submission" date="2017-04" db="EMBL/GenBank/DDBJ databases">
        <authorList>
            <person name="Varghese N."/>
            <person name="Submissions S."/>
        </authorList>
    </citation>
    <scope>NUCLEOTIDE SEQUENCE [LARGE SCALE GENOMIC DNA]</scope>
    <source>
        <strain evidence="2">UI2</strain>
    </source>
</reference>
<dbReference type="EMBL" id="FXWL01000002">
    <property type="protein sequence ID" value="SMQ76341.1"/>
    <property type="molecule type" value="Genomic_DNA"/>
</dbReference>
<evidence type="ECO:0000313" key="2">
    <source>
        <dbReference type="Proteomes" id="UP000194469"/>
    </source>
</evidence>
<proteinExistence type="predicted"/>
<dbReference type="Proteomes" id="UP000194469">
    <property type="component" value="Unassembled WGS sequence"/>
</dbReference>
<dbReference type="GeneID" id="303002309"/>
<accession>A0A1Y6FSC3</accession>